<accession>I3UF28</accession>
<evidence type="ECO:0000256" key="5">
    <source>
        <dbReference type="ARBA" id="ARBA00022982"/>
    </source>
</evidence>
<dbReference type="InterPro" id="IPR000923">
    <property type="entry name" value="BlueCu_1"/>
</dbReference>
<evidence type="ECO:0000256" key="6">
    <source>
        <dbReference type="ARBA" id="ARBA00023008"/>
    </source>
</evidence>
<feature type="signal peptide" evidence="8">
    <location>
        <begin position="1"/>
        <end position="22"/>
    </location>
</feature>
<organism evidence="10 11">
    <name type="scientific">Advenella kashmirensis (strain DSM 17095 / LMG 22695 / WT001)</name>
    <name type="common">Tetrathiobacter kashmirensis</name>
    <dbReference type="NCBI Taxonomy" id="1036672"/>
    <lineage>
        <taxon>Bacteria</taxon>
        <taxon>Pseudomonadati</taxon>
        <taxon>Pseudomonadota</taxon>
        <taxon>Betaproteobacteria</taxon>
        <taxon>Burkholderiales</taxon>
        <taxon>Alcaligenaceae</taxon>
    </lineage>
</organism>
<comment type="subcellular location">
    <subcellularLocation>
        <location evidence="1 8">Periplasm</location>
    </subcellularLocation>
</comment>
<dbReference type="Pfam" id="PF00127">
    <property type="entry name" value="Copper-bind"/>
    <property type="match status" value="1"/>
</dbReference>
<dbReference type="PANTHER" id="PTHR38439">
    <property type="entry name" value="AURACYANIN-B"/>
    <property type="match status" value="1"/>
</dbReference>
<evidence type="ECO:0000256" key="8">
    <source>
        <dbReference type="RuleBase" id="RU363017"/>
    </source>
</evidence>
<dbReference type="GO" id="GO:0005507">
    <property type="term" value="F:copper ion binding"/>
    <property type="evidence" value="ECO:0007669"/>
    <property type="project" value="UniProtKB-UniRule"/>
</dbReference>
<reference evidence="11" key="2">
    <citation type="journal article" date="2013" name="PLoS ONE">
        <title>Genome implosion elicits host-confinement in Alcaligenaceae: evidence from the comparative genomics of Tetrathiobacter kashmirensis, a pathogen in the making.</title>
        <authorList>
            <person name="Ghosh W."/>
            <person name="Alam M."/>
            <person name="Roy C."/>
            <person name="Pyne P."/>
            <person name="George A."/>
            <person name="Chakraborty R."/>
            <person name="Majumder S."/>
            <person name="Agarwal A."/>
            <person name="Chakraborty S."/>
            <person name="Majumdar S."/>
            <person name="Gupta S.K."/>
        </authorList>
    </citation>
    <scope>NUCLEOTIDE SEQUENCE [LARGE SCALE GENOMIC DNA]</scope>
    <source>
        <strain evidence="11">WT001</strain>
    </source>
</reference>
<dbReference type="InterPro" id="IPR014068">
    <property type="entry name" value="Azurin"/>
</dbReference>
<dbReference type="PROSITE" id="PS51257">
    <property type="entry name" value="PROKAR_LIPOPROTEIN"/>
    <property type="match status" value="1"/>
</dbReference>
<keyword evidence="5 8" id="KW-0249">Electron transport</keyword>
<feature type="chain" id="PRO_5006526158" description="Azurin" evidence="8">
    <location>
        <begin position="23"/>
        <end position="151"/>
    </location>
</feature>
<keyword evidence="6 8" id="KW-0186">Copper</keyword>
<comment type="function">
    <text evidence="8">Transfers electrons from cytochrome c551 to cytochrome oxidase.</text>
</comment>
<reference evidence="10 11" key="1">
    <citation type="journal article" date="2011" name="J. Bacteriol.">
        <title>Whole-genome shotgun sequencing of the sulfur-oxidizing chemoautotroph Tetrathiobacter kashmirensis.</title>
        <authorList>
            <person name="Ghosh W."/>
            <person name="George A."/>
            <person name="Agarwal A."/>
            <person name="Raj P."/>
            <person name="Alam M."/>
            <person name="Pyne P."/>
            <person name="Das Gupta S.K."/>
        </authorList>
    </citation>
    <scope>NUCLEOTIDE SEQUENCE [LARGE SCALE GENOMIC DNA]</scope>
    <source>
        <strain evidence="10 11">WT001</strain>
    </source>
</reference>
<gene>
    <name evidence="10" type="ordered locus">TKWG_18965</name>
</gene>
<evidence type="ECO:0000256" key="7">
    <source>
        <dbReference type="ARBA" id="ARBA00023157"/>
    </source>
</evidence>
<dbReference type="HOGENOM" id="CLU_112845_1_0_4"/>
<dbReference type="EMBL" id="CP003555">
    <property type="protein sequence ID" value="AFK63616.1"/>
    <property type="molecule type" value="Genomic_DNA"/>
</dbReference>
<sequence>MKMKSQLVCAVLLSAAPLLGWAQSCEVTVESSDTMRYSMRSISVPKSCETFKVTLKHTGRMPKTAMGHNWVLGKSSEIDAIIKDGQKAGSEHDFLKPDDTRIIAKTALIGGGETADTTITTSNLKPGESYTFICSYPGHWSMMRGTLKLEA</sequence>
<keyword evidence="4 8" id="KW-0574">Periplasm</keyword>
<keyword evidence="8" id="KW-0732">Signal</keyword>
<dbReference type="InterPro" id="IPR028871">
    <property type="entry name" value="BlueCu_1_BS"/>
</dbReference>
<dbReference type="RefSeq" id="WP_014751707.1">
    <property type="nucleotide sequence ID" value="NC_017964.1"/>
</dbReference>
<dbReference type="GO" id="GO:0042597">
    <property type="term" value="C:periplasmic space"/>
    <property type="evidence" value="ECO:0007669"/>
    <property type="project" value="UniProtKB-SubCell"/>
</dbReference>
<dbReference type="Proteomes" id="UP000005267">
    <property type="component" value="Chromosome"/>
</dbReference>
<name>I3UF28_ADVKW</name>
<dbReference type="SUPFAM" id="SSF49503">
    <property type="entry name" value="Cupredoxins"/>
    <property type="match status" value="1"/>
</dbReference>
<evidence type="ECO:0000256" key="3">
    <source>
        <dbReference type="ARBA" id="ARBA00022723"/>
    </source>
</evidence>
<dbReference type="GO" id="GO:0009055">
    <property type="term" value="F:electron transfer activity"/>
    <property type="evidence" value="ECO:0007669"/>
    <property type="project" value="InterPro"/>
</dbReference>
<keyword evidence="7" id="KW-1015">Disulfide bond</keyword>
<dbReference type="PROSITE" id="PS00196">
    <property type="entry name" value="COPPER_BLUE"/>
    <property type="match status" value="1"/>
</dbReference>
<proteinExistence type="predicted"/>
<dbReference type="CDD" id="cd13922">
    <property type="entry name" value="Azurin"/>
    <property type="match status" value="1"/>
</dbReference>
<evidence type="ECO:0000313" key="11">
    <source>
        <dbReference type="Proteomes" id="UP000005267"/>
    </source>
</evidence>
<evidence type="ECO:0000256" key="2">
    <source>
        <dbReference type="ARBA" id="ARBA00022448"/>
    </source>
</evidence>
<dbReference type="Gene3D" id="2.60.40.420">
    <property type="entry name" value="Cupredoxins - blue copper proteins"/>
    <property type="match status" value="1"/>
</dbReference>
<evidence type="ECO:0000256" key="4">
    <source>
        <dbReference type="ARBA" id="ARBA00022764"/>
    </source>
</evidence>
<feature type="domain" description="Blue (type 1) copper" evidence="9">
    <location>
        <begin position="24"/>
        <end position="150"/>
    </location>
</feature>
<protein>
    <recommendedName>
        <fullName evidence="8">Azurin</fullName>
    </recommendedName>
</protein>
<dbReference type="InterPro" id="IPR050845">
    <property type="entry name" value="Cu-binding_ET"/>
</dbReference>
<dbReference type="NCBIfam" id="TIGR02695">
    <property type="entry name" value="azurin"/>
    <property type="match status" value="1"/>
</dbReference>
<evidence type="ECO:0000256" key="1">
    <source>
        <dbReference type="ARBA" id="ARBA00004418"/>
    </source>
</evidence>
<dbReference type="AlphaFoldDB" id="I3UF28"/>
<evidence type="ECO:0000259" key="9">
    <source>
        <dbReference type="Pfam" id="PF00127"/>
    </source>
</evidence>
<keyword evidence="11" id="KW-1185">Reference proteome</keyword>
<dbReference type="STRING" id="1036672.TKWG_18965"/>
<keyword evidence="2 8" id="KW-0813">Transport</keyword>
<dbReference type="PANTHER" id="PTHR38439:SF2">
    <property type="entry name" value="OUTER MEMBRANE PROTEIN H.8"/>
    <property type="match status" value="1"/>
</dbReference>
<keyword evidence="3 8" id="KW-0479">Metal-binding</keyword>
<evidence type="ECO:0000313" key="10">
    <source>
        <dbReference type="EMBL" id="AFK63616.1"/>
    </source>
</evidence>
<dbReference type="KEGG" id="aka:TKWG_18965"/>
<dbReference type="InterPro" id="IPR008972">
    <property type="entry name" value="Cupredoxin"/>
</dbReference>